<dbReference type="CDD" id="cd06223">
    <property type="entry name" value="PRTases_typeI"/>
    <property type="match status" value="1"/>
</dbReference>
<protein>
    <recommendedName>
        <fullName evidence="7 17">Hypoxanthine phosphoribosyltransferase</fullName>
        <ecNumber evidence="6 17">2.4.2.8</ecNumber>
    </recommendedName>
</protein>
<dbReference type="Pfam" id="PF00156">
    <property type="entry name" value="Pribosyltran"/>
    <property type="match status" value="1"/>
</dbReference>
<comment type="function">
    <text evidence="2">Purine salvage pathway enzyme which catalyzes the transfer of the ribosyl-5-phosphate group from 5-phospho-alpha-D-ribose 1-diphosphate (PRPP) to the N9 position of hypoxanthine to yield IMP (inosine 5'-monophosphate). To a lesser extent, can also act on guanine leading to GMP, but shows a highly less efficient activity with xanthine.</text>
</comment>
<dbReference type="NCBIfam" id="TIGR01203">
    <property type="entry name" value="HGPRTase"/>
    <property type="match status" value="1"/>
</dbReference>
<comment type="catalytic activity">
    <reaction evidence="16">
        <text>IMP + diphosphate = hypoxanthine + 5-phospho-alpha-D-ribose 1-diphosphate</text>
        <dbReference type="Rhea" id="RHEA:17973"/>
        <dbReference type="ChEBI" id="CHEBI:17368"/>
        <dbReference type="ChEBI" id="CHEBI:33019"/>
        <dbReference type="ChEBI" id="CHEBI:58017"/>
        <dbReference type="ChEBI" id="CHEBI:58053"/>
        <dbReference type="EC" id="2.4.2.8"/>
    </reaction>
    <physiologicalReaction direction="right-to-left" evidence="16">
        <dbReference type="Rhea" id="RHEA:17975"/>
    </physiologicalReaction>
</comment>
<comment type="catalytic activity">
    <reaction evidence="15">
        <text>GMP + diphosphate = guanine + 5-phospho-alpha-D-ribose 1-diphosphate</text>
        <dbReference type="Rhea" id="RHEA:25424"/>
        <dbReference type="ChEBI" id="CHEBI:16235"/>
        <dbReference type="ChEBI" id="CHEBI:33019"/>
        <dbReference type="ChEBI" id="CHEBI:58017"/>
        <dbReference type="ChEBI" id="CHEBI:58115"/>
        <dbReference type="EC" id="2.4.2.8"/>
    </reaction>
    <physiologicalReaction direction="right-to-left" evidence="15">
        <dbReference type="Rhea" id="RHEA:25426"/>
    </physiologicalReaction>
</comment>
<dbReference type="PANTHER" id="PTHR43340:SF1">
    <property type="entry name" value="HYPOXANTHINE PHOSPHORIBOSYLTRANSFERASE"/>
    <property type="match status" value="1"/>
</dbReference>
<dbReference type="InterPro" id="IPR029057">
    <property type="entry name" value="PRTase-like"/>
</dbReference>
<comment type="subcellular location">
    <subcellularLocation>
        <location evidence="3 17">Cytoplasm</location>
    </subcellularLocation>
</comment>
<dbReference type="Gene3D" id="3.40.50.2020">
    <property type="match status" value="1"/>
</dbReference>
<keyword evidence="11 17" id="KW-0479">Metal-binding</keyword>
<reference evidence="19 20" key="1">
    <citation type="journal article" date="2017" name="Int. J. Syst. Evol. Microbiol.">
        <title>Photobacterium alginatilyticum sp. nov., a marine bacterium isolated from bottom seawater.</title>
        <authorList>
            <person name="Wang X."/>
            <person name="Wang Y."/>
            <person name="Yang X."/>
            <person name="Sun H."/>
            <person name="Li B."/>
            <person name="Zhang X.H."/>
        </authorList>
    </citation>
    <scope>NUCLEOTIDE SEQUENCE [LARGE SCALE GENOMIC DNA]</scope>
    <source>
        <strain evidence="19 20">P03D4</strain>
    </source>
</reference>
<evidence type="ECO:0000256" key="13">
    <source>
        <dbReference type="ARBA" id="ARBA00022741"/>
    </source>
</evidence>
<proteinExistence type="inferred from homology"/>
<name>A0ABW9YIZ8_9GAMM</name>
<comment type="cofactor">
    <cofactor evidence="1 17">
        <name>Mg(2+)</name>
        <dbReference type="ChEBI" id="CHEBI:18420"/>
    </cofactor>
</comment>
<evidence type="ECO:0000256" key="17">
    <source>
        <dbReference type="RuleBase" id="RU364099"/>
    </source>
</evidence>
<evidence type="ECO:0000256" key="15">
    <source>
        <dbReference type="ARBA" id="ARBA00048811"/>
    </source>
</evidence>
<dbReference type="Proteomes" id="UP000738517">
    <property type="component" value="Unassembled WGS sequence"/>
</dbReference>
<evidence type="ECO:0000259" key="18">
    <source>
        <dbReference type="Pfam" id="PF00156"/>
    </source>
</evidence>
<keyword evidence="9 17" id="KW-0328">Glycosyltransferase</keyword>
<evidence type="ECO:0000256" key="3">
    <source>
        <dbReference type="ARBA" id="ARBA00004496"/>
    </source>
</evidence>
<dbReference type="PANTHER" id="PTHR43340">
    <property type="entry name" value="HYPOXANTHINE-GUANINE PHOSPHORIBOSYLTRANSFERASE"/>
    <property type="match status" value="1"/>
</dbReference>
<evidence type="ECO:0000256" key="14">
    <source>
        <dbReference type="ARBA" id="ARBA00022842"/>
    </source>
</evidence>
<evidence type="ECO:0000313" key="20">
    <source>
        <dbReference type="Proteomes" id="UP000738517"/>
    </source>
</evidence>
<dbReference type="InterPro" id="IPR000836">
    <property type="entry name" value="PRTase_dom"/>
</dbReference>
<evidence type="ECO:0000256" key="12">
    <source>
        <dbReference type="ARBA" id="ARBA00022726"/>
    </source>
</evidence>
<dbReference type="InterPro" id="IPR050408">
    <property type="entry name" value="HGPRT"/>
</dbReference>
<comment type="caution">
    <text evidence="19">The sequence shown here is derived from an EMBL/GenBank/DDBJ whole genome shotgun (WGS) entry which is preliminary data.</text>
</comment>
<dbReference type="EC" id="2.4.2.8" evidence="6 17"/>
<keyword evidence="10 17" id="KW-0808">Transferase</keyword>
<evidence type="ECO:0000256" key="6">
    <source>
        <dbReference type="ARBA" id="ARBA00011895"/>
    </source>
</evidence>
<dbReference type="SUPFAM" id="SSF53271">
    <property type="entry name" value="PRTase-like"/>
    <property type="match status" value="1"/>
</dbReference>
<accession>A0ABW9YIZ8</accession>
<evidence type="ECO:0000256" key="2">
    <source>
        <dbReference type="ARBA" id="ARBA00003637"/>
    </source>
</evidence>
<keyword evidence="14 17" id="KW-0460">Magnesium</keyword>
<evidence type="ECO:0000256" key="5">
    <source>
        <dbReference type="ARBA" id="ARBA00008391"/>
    </source>
</evidence>
<keyword evidence="13 17" id="KW-0547">Nucleotide-binding</keyword>
<evidence type="ECO:0000256" key="7">
    <source>
        <dbReference type="ARBA" id="ARBA00014105"/>
    </source>
</evidence>
<keyword evidence="20" id="KW-1185">Reference proteome</keyword>
<evidence type="ECO:0000313" key="19">
    <source>
        <dbReference type="EMBL" id="NBI53531.1"/>
    </source>
</evidence>
<keyword evidence="12 17" id="KW-0660">Purine salvage</keyword>
<evidence type="ECO:0000256" key="8">
    <source>
        <dbReference type="ARBA" id="ARBA00022490"/>
    </source>
</evidence>
<keyword evidence="8 17" id="KW-0963">Cytoplasm</keyword>
<dbReference type="EMBL" id="RSEJ01000013">
    <property type="protein sequence ID" value="NBI53531.1"/>
    <property type="molecule type" value="Genomic_DNA"/>
</dbReference>
<feature type="domain" description="Phosphoribosyltransferase" evidence="18">
    <location>
        <begin position="20"/>
        <end position="163"/>
    </location>
</feature>
<evidence type="ECO:0000256" key="11">
    <source>
        <dbReference type="ARBA" id="ARBA00022723"/>
    </source>
</evidence>
<evidence type="ECO:0000256" key="9">
    <source>
        <dbReference type="ARBA" id="ARBA00022676"/>
    </source>
</evidence>
<dbReference type="InterPro" id="IPR005904">
    <property type="entry name" value="Hxn_phspho_trans"/>
</dbReference>
<organism evidence="19 20">
    <name type="scientific">Photobacterium alginatilyticum</name>
    <dbReference type="NCBI Taxonomy" id="1775171"/>
    <lineage>
        <taxon>Bacteria</taxon>
        <taxon>Pseudomonadati</taxon>
        <taxon>Pseudomonadota</taxon>
        <taxon>Gammaproteobacteria</taxon>
        <taxon>Vibrionales</taxon>
        <taxon>Vibrionaceae</taxon>
        <taxon>Photobacterium</taxon>
    </lineage>
</organism>
<gene>
    <name evidence="19" type="primary">hpt</name>
    <name evidence="19" type="ORF">EIZ48_13200</name>
</gene>
<comment type="pathway">
    <text evidence="4 17">Purine metabolism; IMP biosynthesis via salvage pathway; IMP from hypoxanthine: step 1/1.</text>
</comment>
<evidence type="ECO:0000256" key="10">
    <source>
        <dbReference type="ARBA" id="ARBA00022679"/>
    </source>
</evidence>
<sequence>MEKKMKHTVEVMISEQDVQARVKELGQQITECYKDSENLVMVGLLRGSFVFMADLARAIELPHEVDFMTASSYGNTMESNRDVRILKDLDDDIQGKDVLLVEDIIDTGNTLNKVCEILSLREPNSIRICTLLDKPERREVKVDVEWVGFEIPDEFVVGVGIDYAQKYRHLPFIGKVVPEED</sequence>
<dbReference type="GO" id="GO:0016757">
    <property type="term" value="F:glycosyltransferase activity"/>
    <property type="evidence" value="ECO:0007669"/>
    <property type="project" value="UniProtKB-KW"/>
</dbReference>
<evidence type="ECO:0000256" key="4">
    <source>
        <dbReference type="ARBA" id="ARBA00004669"/>
    </source>
</evidence>
<evidence type="ECO:0000256" key="16">
    <source>
        <dbReference type="ARBA" id="ARBA00049402"/>
    </source>
</evidence>
<comment type="similarity">
    <text evidence="5 17">Belongs to the purine/pyrimidine phosphoribosyltransferase family.</text>
</comment>
<evidence type="ECO:0000256" key="1">
    <source>
        <dbReference type="ARBA" id="ARBA00001946"/>
    </source>
</evidence>